<dbReference type="CDD" id="cd04301">
    <property type="entry name" value="NAT_SF"/>
    <property type="match status" value="1"/>
</dbReference>
<evidence type="ECO:0000259" key="3">
    <source>
        <dbReference type="PROSITE" id="PS51186"/>
    </source>
</evidence>
<evidence type="ECO:0000313" key="4">
    <source>
        <dbReference type="EMBL" id="RRK11434.1"/>
    </source>
</evidence>
<feature type="domain" description="N-acetyltransferase" evidence="3">
    <location>
        <begin position="6"/>
        <end position="171"/>
    </location>
</feature>
<dbReference type="RefSeq" id="WP_125071361.1">
    <property type="nucleotide sequence ID" value="NZ_QWZQ01000005.1"/>
</dbReference>
<reference evidence="4 5" key="1">
    <citation type="submission" date="2018-08" db="EMBL/GenBank/DDBJ databases">
        <title>Genome Lactobacillus garii FI11369.</title>
        <authorList>
            <person name="Diaz M."/>
            <person name="Narbad A."/>
        </authorList>
    </citation>
    <scope>NUCLEOTIDE SEQUENCE [LARGE SCALE GENOMIC DNA]</scope>
    <source>
        <strain evidence="4 5">FI11369</strain>
    </source>
</reference>
<dbReference type="InterPro" id="IPR016181">
    <property type="entry name" value="Acyl_CoA_acyltransferase"/>
</dbReference>
<evidence type="ECO:0000313" key="5">
    <source>
        <dbReference type="Proteomes" id="UP000283633"/>
    </source>
</evidence>
<evidence type="ECO:0000256" key="2">
    <source>
        <dbReference type="ARBA" id="ARBA00023315"/>
    </source>
</evidence>
<keyword evidence="1 4" id="KW-0808">Transferase</keyword>
<dbReference type="SUPFAM" id="SSF55729">
    <property type="entry name" value="Acyl-CoA N-acyltransferases (Nat)"/>
    <property type="match status" value="1"/>
</dbReference>
<dbReference type="InterPro" id="IPR000182">
    <property type="entry name" value="GNAT_dom"/>
</dbReference>
<organism evidence="4 5">
    <name type="scientific">Lactiplantibacillus garii</name>
    <dbReference type="NCBI Taxonomy" id="2306423"/>
    <lineage>
        <taxon>Bacteria</taxon>
        <taxon>Bacillati</taxon>
        <taxon>Bacillota</taxon>
        <taxon>Bacilli</taxon>
        <taxon>Lactobacillales</taxon>
        <taxon>Lactobacillaceae</taxon>
        <taxon>Lactiplantibacillus</taxon>
    </lineage>
</organism>
<accession>A0A426D9U5</accession>
<dbReference type="InterPro" id="IPR050832">
    <property type="entry name" value="Bact_Acetyltransf"/>
</dbReference>
<proteinExistence type="predicted"/>
<dbReference type="AlphaFoldDB" id="A0A426D9U5"/>
<dbReference type="PANTHER" id="PTHR43877">
    <property type="entry name" value="AMINOALKYLPHOSPHONATE N-ACETYLTRANSFERASE-RELATED-RELATED"/>
    <property type="match status" value="1"/>
</dbReference>
<name>A0A426D9U5_9LACO</name>
<dbReference type="EMBL" id="QWZQ01000005">
    <property type="protein sequence ID" value="RRK11434.1"/>
    <property type="molecule type" value="Genomic_DNA"/>
</dbReference>
<evidence type="ECO:0000256" key="1">
    <source>
        <dbReference type="ARBA" id="ARBA00022679"/>
    </source>
</evidence>
<protein>
    <submittedName>
        <fullName evidence="4">GNAT family N-acetyltransferase</fullName>
    </submittedName>
</protein>
<dbReference type="PROSITE" id="PS51186">
    <property type="entry name" value="GNAT"/>
    <property type="match status" value="1"/>
</dbReference>
<dbReference type="OrthoDB" id="948250at2"/>
<comment type="caution">
    <text evidence="4">The sequence shown here is derived from an EMBL/GenBank/DDBJ whole genome shotgun (WGS) entry which is preliminary data.</text>
</comment>
<gene>
    <name evidence="4" type="ORF">D1831_02560</name>
</gene>
<keyword evidence="2" id="KW-0012">Acyltransferase</keyword>
<sequence length="171" mass="18545">MADEVVDIRPAEPADAARLLKLLKRLSHESNTFTVDEGLGQLSERDECQQIEQLTRTTTNTIFVAALGAQLIGVATVQATEGPTVTKGEVGVAVLKEFWGMGLGTALVEELIHWARDFSTLKQLVLTVQLRNTRAAKLYQHLGFKESTPQAYDVVDPTGAKVAAVDMVLAV</sequence>
<dbReference type="Pfam" id="PF00583">
    <property type="entry name" value="Acetyltransf_1"/>
    <property type="match status" value="1"/>
</dbReference>
<dbReference type="Proteomes" id="UP000283633">
    <property type="component" value="Unassembled WGS sequence"/>
</dbReference>
<dbReference type="Gene3D" id="3.40.630.30">
    <property type="match status" value="1"/>
</dbReference>
<dbReference type="GO" id="GO:0016747">
    <property type="term" value="F:acyltransferase activity, transferring groups other than amino-acyl groups"/>
    <property type="evidence" value="ECO:0007669"/>
    <property type="project" value="InterPro"/>
</dbReference>
<keyword evidence="5" id="KW-1185">Reference proteome</keyword>